<dbReference type="NCBIfam" id="NF007777">
    <property type="entry name" value="PRK10466.1"/>
    <property type="match status" value="1"/>
</dbReference>
<dbReference type="GO" id="GO:0008047">
    <property type="term" value="F:enzyme activator activity"/>
    <property type="evidence" value="ECO:0007669"/>
    <property type="project" value="InterPro"/>
</dbReference>
<dbReference type="PANTHER" id="PTHR30302:SF1">
    <property type="entry name" value="HYDROGENASE 2 MATURATION PROTEASE"/>
    <property type="match status" value="1"/>
</dbReference>
<dbReference type="NCBIfam" id="TIGR00072">
    <property type="entry name" value="hydrog_prot"/>
    <property type="match status" value="1"/>
</dbReference>
<dbReference type="InterPro" id="IPR000671">
    <property type="entry name" value="Peptidase_A31"/>
</dbReference>
<name>A6VNU4_ACTSZ</name>
<organism evidence="5 6">
    <name type="scientific">Actinobacillus succinogenes (strain ATCC 55618 / DSM 22257 / CCUG 43843 / 130Z)</name>
    <dbReference type="NCBI Taxonomy" id="339671"/>
    <lineage>
        <taxon>Bacteria</taxon>
        <taxon>Pseudomonadati</taxon>
        <taxon>Pseudomonadota</taxon>
        <taxon>Gammaproteobacteria</taxon>
        <taxon>Pasteurellales</taxon>
        <taxon>Pasteurellaceae</taxon>
        <taxon>Actinobacillus</taxon>
    </lineage>
</organism>
<dbReference type="eggNOG" id="COG0680">
    <property type="taxonomic scope" value="Bacteria"/>
</dbReference>
<keyword evidence="6" id="KW-1185">Reference proteome</keyword>
<dbReference type="STRING" id="339671.Asuc_1281"/>
<dbReference type="KEGG" id="asu:Asuc_1281"/>
<protein>
    <submittedName>
        <fullName evidence="5">Hydrogenase maturation protease</fullName>
    </submittedName>
</protein>
<dbReference type="HOGENOM" id="CLU_099037_0_0_6"/>
<evidence type="ECO:0000313" key="6">
    <source>
        <dbReference type="Proteomes" id="UP000001114"/>
    </source>
</evidence>
<sequence>MKPLILGIGNILLSDEGVGVRVVQALEKRAEISPYVFEQFDIVDGGTCGMELLDTLANRDYIIVIDAVLAGKEPGEIVVLKDEQVPVFFSRKISPHQLGLCDVLSALKLTDEYPKNLCLIGIQPDSLAPRIGLTETMEKVMPAIFIRLNRILTEYGLPTLDN</sequence>
<dbReference type="Gene3D" id="3.40.50.1450">
    <property type="entry name" value="HybD-like"/>
    <property type="match status" value="1"/>
</dbReference>
<keyword evidence="2 5" id="KW-0645">Protease</keyword>
<dbReference type="Pfam" id="PF01750">
    <property type="entry name" value="HycI"/>
    <property type="match status" value="1"/>
</dbReference>
<proteinExistence type="inferred from homology"/>
<dbReference type="EMBL" id="CP000746">
    <property type="protein sequence ID" value="ABR74641.1"/>
    <property type="molecule type" value="Genomic_DNA"/>
</dbReference>
<gene>
    <name evidence="5" type="ordered locus">Asuc_1281</name>
</gene>
<dbReference type="SUPFAM" id="SSF53163">
    <property type="entry name" value="HybD-like"/>
    <property type="match status" value="1"/>
</dbReference>
<reference evidence="6" key="1">
    <citation type="journal article" date="2010" name="BMC Genomics">
        <title>A genomic perspective on the potential of Actinobacillus succinogenes for industrial succinate production.</title>
        <authorList>
            <person name="McKinlay J.B."/>
            <person name="Laivenieks M."/>
            <person name="Schindler B.D."/>
            <person name="McKinlay A.A."/>
            <person name="Siddaramappa S."/>
            <person name="Challacombe J.F."/>
            <person name="Lowry S.R."/>
            <person name="Clum A."/>
            <person name="Lapidus A.L."/>
            <person name="Burkhart K.B."/>
            <person name="Harkins V."/>
            <person name="Vieille C."/>
        </authorList>
    </citation>
    <scope>NUCLEOTIDE SEQUENCE [LARGE SCALE GENOMIC DNA]</scope>
    <source>
        <strain evidence="6">ATCC 55618 / DSM 22257 / CCUG 43843 / 130Z</strain>
    </source>
</reference>
<dbReference type="PANTHER" id="PTHR30302">
    <property type="entry name" value="HYDROGENASE 1 MATURATION PROTEASE"/>
    <property type="match status" value="1"/>
</dbReference>
<keyword evidence="3" id="KW-0064">Aspartyl protease</keyword>
<dbReference type="RefSeq" id="WP_012073018.1">
    <property type="nucleotide sequence ID" value="NC_009655.1"/>
</dbReference>
<dbReference type="PRINTS" id="PR00446">
    <property type="entry name" value="HYDRGNUPTAKE"/>
</dbReference>
<evidence type="ECO:0000313" key="5">
    <source>
        <dbReference type="EMBL" id="ABR74641.1"/>
    </source>
</evidence>
<dbReference type="MEROPS" id="A31.001"/>
<dbReference type="OrthoDB" id="9792731at2"/>
<dbReference type="CDD" id="cd06062">
    <property type="entry name" value="H2MP_MemB-H2up"/>
    <property type="match status" value="1"/>
</dbReference>
<comment type="similarity">
    <text evidence="1">Belongs to the peptidase A31 family.</text>
</comment>
<dbReference type="GO" id="GO:0004190">
    <property type="term" value="F:aspartic-type endopeptidase activity"/>
    <property type="evidence" value="ECO:0007669"/>
    <property type="project" value="UniProtKB-KW"/>
</dbReference>
<evidence type="ECO:0000256" key="2">
    <source>
        <dbReference type="ARBA" id="ARBA00022670"/>
    </source>
</evidence>
<dbReference type="InterPro" id="IPR023430">
    <property type="entry name" value="Pept_HybD-like_dom_sf"/>
</dbReference>
<evidence type="ECO:0000256" key="1">
    <source>
        <dbReference type="ARBA" id="ARBA00006814"/>
    </source>
</evidence>
<evidence type="ECO:0000256" key="4">
    <source>
        <dbReference type="ARBA" id="ARBA00022801"/>
    </source>
</evidence>
<accession>A6VNU4</accession>
<evidence type="ECO:0000256" key="3">
    <source>
        <dbReference type="ARBA" id="ARBA00022750"/>
    </source>
</evidence>
<dbReference type="Proteomes" id="UP000001114">
    <property type="component" value="Chromosome"/>
</dbReference>
<dbReference type="AlphaFoldDB" id="A6VNU4"/>
<dbReference type="GO" id="GO:0016485">
    <property type="term" value="P:protein processing"/>
    <property type="evidence" value="ECO:0007669"/>
    <property type="project" value="TreeGrafter"/>
</dbReference>
<keyword evidence="4" id="KW-0378">Hydrolase</keyword>